<dbReference type="Pfam" id="PF00858">
    <property type="entry name" value="ASC"/>
    <property type="match status" value="2"/>
</dbReference>
<dbReference type="GO" id="GO:0015280">
    <property type="term" value="F:ligand-gated sodium channel activity"/>
    <property type="evidence" value="ECO:0007669"/>
    <property type="project" value="TreeGrafter"/>
</dbReference>
<evidence type="ECO:0000256" key="6">
    <source>
        <dbReference type="ARBA" id="ARBA00022989"/>
    </source>
</evidence>
<protein>
    <submittedName>
        <fullName evidence="13">Uncharacterized protein</fullName>
    </submittedName>
</protein>
<feature type="non-terminal residue" evidence="13">
    <location>
        <position position="479"/>
    </location>
</feature>
<evidence type="ECO:0000256" key="1">
    <source>
        <dbReference type="ARBA" id="ARBA00004141"/>
    </source>
</evidence>
<dbReference type="Proteomes" id="UP000792457">
    <property type="component" value="Unassembled WGS sequence"/>
</dbReference>
<keyword evidence="7" id="KW-0915">Sodium</keyword>
<keyword evidence="3 12" id="KW-0813">Transport</keyword>
<evidence type="ECO:0000256" key="4">
    <source>
        <dbReference type="ARBA" id="ARBA00022461"/>
    </source>
</evidence>
<dbReference type="EMBL" id="KZ308463">
    <property type="protein sequence ID" value="KAG8230082.1"/>
    <property type="molecule type" value="Genomic_DNA"/>
</dbReference>
<evidence type="ECO:0000256" key="10">
    <source>
        <dbReference type="ARBA" id="ARBA00023201"/>
    </source>
</evidence>
<evidence type="ECO:0000313" key="13">
    <source>
        <dbReference type="EMBL" id="KAG8230082.1"/>
    </source>
</evidence>
<evidence type="ECO:0000256" key="12">
    <source>
        <dbReference type="RuleBase" id="RU000679"/>
    </source>
</evidence>
<organism evidence="13 14">
    <name type="scientific">Ladona fulva</name>
    <name type="common">Scarce chaser dragonfly</name>
    <name type="synonym">Libellula fulva</name>
    <dbReference type="NCBI Taxonomy" id="123851"/>
    <lineage>
        <taxon>Eukaryota</taxon>
        <taxon>Metazoa</taxon>
        <taxon>Ecdysozoa</taxon>
        <taxon>Arthropoda</taxon>
        <taxon>Hexapoda</taxon>
        <taxon>Insecta</taxon>
        <taxon>Pterygota</taxon>
        <taxon>Palaeoptera</taxon>
        <taxon>Odonata</taxon>
        <taxon>Epiprocta</taxon>
        <taxon>Anisoptera</taxon>
        <taxon>Libelluloidea</taxon>
        <taxon>Libellulidae</taxon>
        <taxon>Ladona</taxon>
    </lineage>
</organism>
<dbReference type="PANTHER" id="PTHR11690:SF288">
    <property type="entry name" value="AMILORIDE-SENSITIVE NA+ CHANNEL-RELATED"/>
    <property type="match status" value="1"/>
</dbReference>
<dbReference type="PANTHER" id="PTHR11690">
    <property type="entry name" value="AMILORIDE-SENSITIVE SODIUM CHANNEL-RELATED"/>
    <property type="match status" value="1"/>
</dbReference>
<evidence type="ECO:0000256" key="2">
    <source>
        <dbReference type="ARBA" id="ARBA00007193"/>
    </source>
</evidence>
<comment type="caution">
    <text evidence="13">The sequence shown here is derived from an EMBL/GenBank/DDBJ whole genome shotgun (WGS) entry which is preliminary data.</text>
</comment>
<accession>A0A8K0K984</accession>
<evidence type="ECO:0000256" key="11">
    <source>
        <dbReference type="ARBA" id="ARBA00023303"/>
    </source>
</evidence>
<evidence type="ECO:0000313" key="14">
    <source>
        <dbReference type="Proteomes" id="UP000792457"/>
    </source>
</evidence>
<evidence type="ECO:0000256" key="5">
    <source>
        <dbReference type="ARBA" id="ARBA00022692"/>
    </source>
</evidence>
<keyword evidence="5 12" id="KW-0812">Transmembrane</keyword>
<keyword evidence="4 12" id="KW-0894">Sodium channel</keyword>
<gene>
    <name evidence="13" type="ORF">J437_LFUL009201</name>
</gene>
<keyword evidence="9" id="KW-0472">Membrane</keyword>
<proteinExistence type="inferred from homology"/>
<keyword evidence="6" id="KW-1133">Transmembrane helix</keyword>
<evidence type="ECO:0000256" key="8">
    <source>
        <dbReference type="ARBA" id="ARBA00023065"/>
    </source>
</evidence>
<evidence type="ECO:0000256" key="9">
    <source>
        <dbReference type="ARBA" id="ARBA00023136"/>
    </source>
</evidence>
<comment type="subcellular location">
    <subcellularLocation>
        <location evidence="1">Membrane</location>
        <topology evidence="1">Multi-pass membrane protein</topology>
    </subcellularLocation>
</comment>
<keyword evidence="10 12" id="KW-0739">Sodium transport</keyword>
<dbReference type="Gene3D" id="2.60.470.10">
    <property type="entry name" value="Acid-sensing ion channels like domains"/>
    <property type="match status" value="2"/>
</dbReference>
<dbReference type="InterPro" id="IPR001873">
    <property type="entry name" value="ENaC"/>
</dbReference>
<dbReference type="OrthoDB" id="6021021at2759"/>
<dbReference type="AlphaFoldDB" id="A0A8K0K984"/>
<reference evidence="13" key="1">
    <citation type="submission" date="2013-04" db="EMBL/GenBank/DDBJ databases">
        <authorList>
            <person name="Qu J."/>
            <person name="Murali S.C."/>
            <person name="Bandaranaike D."/>
            <person name="Bellair M."/>
            <person name="Blankenburg K."/>
            <person name="Chao H."/>
            <person name="Dinh H."/>
            <person name="Doddapaneni H."/>
            <person name="Downs B."/>
            <person name="Dugan-Rocha S."/>
            <person name="Elkadiri S."/>
            <person name="Gnanaolivu R.D."/>
            <person name="Hernandez B."/>
            <person name="Javaid M."/>
            <person name="Jayaseelan J.C."/>
            <person name="Lee S."/>
            <person name="Li M."/>
            <person name="Ming W."/>
            <person name="Munidasa M."/>
            <person name="Muniz J."/>
            <person name="Nguyen L."/>
            <person name="Ongeri F."/>
            <person name="Osuji N."/>
            <person name="Pu L.-L."/>
            <person name="Puazo M."/>
            <person name="Qu C."/>
            <person name="Quiroz J."/>
            <person name="Raj R."/>
            <person name="Weissenberger G."/>
            <person name="Xin Y."/>
            <person name="Zou X."/>
            <person name="Han Y."/>
            <person name="Richards S."/>
            <person name="Worley K."/>
            <person name="Muzny D."/>
            <person name="Gibbs R."/>
        </authorList>
    </citation>
    <scope>NUCLEOTIDE SEQUENCE</scope>
    <source>
        <strain evidence="13">Sampled in the wild</strain>
    </source>
</reference>
<comment type="similarity">
    <text evidence="2 12">Belongs to the amiloride-sensitive sodium channel (TC 1.A.6) family.</text>
</comment>
<evidence type="ECO:0000256" key="7">
    <source>
        <dbReference type="ARBA" id="ARBA00023053"/>
    </source>
</evidence>
<sequence length="479" mass="54479">MFAFPKDMPVLEMATHFKSINLLDSSKSKNKATPPCDDFFYCTWKGAFADCCGTLFRPILTEEGVCYTFNMLATRQIFTQNMSAYISLSLRASNNSIQPYLGIFNNNEDAVDAALSGLRLSITKVMTVDGFDEEYDILDEIESPWTEWNAQDGYPKNATLEAYPKRGPGAGATSGLHIYLRADPNDIDIRCRVIGGFKVLLHNPSEFPRMSQQFFRAPLNQDVVVSVKPNIMGTGKELQDYPPSRRRCLFQSERQLNFFTFYTQSNCELECLINATLRACHCMPFFMPKHQQHEEILEAMSSINNKTTSSTGCNCMPACTELNFDAETSMGTFDVERIFAEFNVTEGAYLGYLYKWNAIRTYFCTLPNYKQLRYFIFRKSIGKLSIFFKEWQFITSRRGELYGQTDFLGLNTTIETTSAVRVQGIKSAAAAPPCDDFFYCTWKGAFADCCGTLFRPILTEEGVCYTFNMLATRQIFTQN</sequence>
<evidence type="ECO:0000256" key="3">
    <source>
        <dbReference type="ARBA" id="ARBA00022448"/>
    </source>
</evidence>
<keyword evidence="14" id="KW-1185">Reference proteome</keyword>
<reference evidence="13" key="2">
    <citation type="submission" date="2017-10" db="EMBL/GenBank/DDBJ databases">
        <title>Ladona fulva Genome sequencing and assembly.</title>
        <authorList>
            <person name="Murali S."/>
            <person name="Richards S."/>
            <person name="Bandaranaike D."/>
            <person name="Bellair M."/>
            <person name="Blankenburg K."/>
            <person name="Chao H."/>
            <person name="Dinh H."/>
            <person name="Doddapaneni H."/>
            <person name="Dugan-Rocha S."/>
            <person name="Elkadiri S."/>
            <person name="Gnanaolivu R."/>
            <person name="Hernandez B."/>
            <person name="Skinner E."/>
            <person name="Javaid M."/>
            <person name="Lee S."/>
            <person name="Li M."/>
            <person name="Ming W."/>
            <person name="Munidasa M."/>
            <person name="Muniz J."/>
            <person name="Nguyen L."/>
            <person name="Hughes D."/>
            <person name="Osuji N."/>
            <person name="Pu L.-L."/>
            <person name="Puazo M."/>
            <person name="Qu C."/>
            <person name="Quiroz J."/>
            <person name="Raj R."/>
            <person name="Weissenberger G."/>
            <person name="Xin Y."/>
            <person name="Zou X."/>
            <person name="Han Y."/>
            <person name="Worley K."/>
            <person name="Muzny D."/>
            <person name="Gibbs R."/>
        </authorList>
    </citation>
    <scope>NUCLEOTIDE SEQUENCE</scope>
    <source>
        <strain evidence="13">Sampled in the wild</strain>
    </source>
</reference>
<keyword evidence="8 12" id="KW-0406">Ion transport</keyword>
<dbReference type="GO" id="GO:0005886">
    <property type="term" value="C:plasma membrane"/>
    <property type="evidence" value="ECO:0007669"/>
    <property type="project" value="TreeGrafter"/>
</dbReference>
<keyword evidence="11 12" id="KW-0407">Ion channel</keyword>
<name>A0A8K0K984_LADFU</name>